<keyword evidence="6" id="KW-1185">Reference proteome</keyword>
<dbReference type="PROSITE" id="PS01174">
    <property type="entry name" value="LIPASE_GDXG_SER"/>
    <property type="match status" value="1"/>
</dbReference>
<gene>
    <name evidence="5" type="ORF">A1O5_06193</name>
</gene>
<dbReference type="OrthoDB" id="2152029at2759"/>
<sequence>MPSQESQALEDLYHRLSKHLGSENVGLDLHRILLEELGTVSAEPTDVTYEEVKCPGTVRPAIWCKPLSASPSRVILYLHGGAFSAGSPASHRKTAAHLAKKAGSHALVIDYRRAPEYQFPKQIDDAVAAYKWLINDKGFSSQRVALAGDSAGGNLTVATSLAARNLGLPLPAAIVGFSPWIDMRLTGKSLKTNASKDALMNPEAIQGVTDLYVGGASLDDPLLDLLHTDIKGLPPMYLTAGTAEALMDDTIRLAQHAKAAGIEVQMELGEGMQHVWVFMAGNASEAEETISQAANFIRSKMG</sequence>
<dbReference type="InterPro" id="IPR033140">
    <property type="entry name" value="Lipase_GDXG_put_SER_AS"/>
</dbReference>
<protein>
    <recommendedName>
        <fullName evidence="4">Alpha/beta hydrolase fold-3 domain-containing protein</fullName>
    </recommendedName>
</protein>
<dbReference type="GeneID" id="19190905"/>
<dbReference type="InterPro" id="IPR013094">
    <property type="entry name" value="AB_hydrolase_3"/>
</dbReference>
<comment type="caution">
    <text evidence="5">The sequence shown here is derived from an EMBL/GenBank/DDBJ whole genome shotgun (WGS) entry which is preliminary data.</text>
</comment>
<dbReference type="Pfam" id="PF07859">
    <property type="entry name" value="Abhydrolase_3"/>
    <property type="match status" value="1"/>
</dbReference>
<evidence type="ECO:0000313" key="5">
    <source>
        <dbReference type="EMBL" id="EXJ71199.1"/>
    </source>
</evidence>
<comment type="similarity">
    <text evidence="1">Belongs to the 'GDXG' lipolytic enzyme family.</text>
</comment>
<dbReference type="HOGENOM" id="CLU_012494_13_1_1"/>
<dbReference type="RefSeq" id="XP_007744978.1">
    <property type="nucleotide sequence ID" value="XM_007746788.1"/>
</dbReference>
<dbReference type="EMBL" id="AMGX01000008">
    <property type="protein sequence ID" value="EXJ71199.1"/>
    <property type="molecule type" value="Genomic_DNA"/>
</dbReference>
<evidence type="ECO:0000256" key="2">
    <source>
        <dbReference type="ARBA" id="ARBA00022801"/>
    </source>
</evidence>
<dbReference type="InterPro" id="IPR029058">
    <property type="entry name" value="AB_hydrolase_fold"/>
</dbReference>
<feature type="domain" description="Alpha/beta hydrolase fold-3" evidence="4">
    <location>
        <begin position="75"/>
        <end position="277"/>
    </location>
</feature>
<dbReference type="AlphaFoldDB" id="W9XLF3"/>
<dbReference type="SUPFAM" id="SSF53474">
    <property type="entry name" value="alpha/beta-Hydrolases"/>
    <property type="match status" value="1"/>
</dbReference>
<organism evidence="5 6">
    <name type="scientific">Cladophialophora psammophila CBS 110553</name>
    <dbReference type="NCBI Taxonomy" id="1182543"/>
    <lineage>
        <taxon>Eukaryota</taxon>
        <taxon>Fungi</taxon>
        <taxon>Dikarya</taxon>
        <taxon>Ascomycota</taxon>
        <taxon>Pezizomycotina</taxon>
        <taxon>Eurotiomycetes</taxon>
        <taxon>Chaetothyriomycetidae</taxon>
        <taxon>Chaetothyriales</taxon>
        <taxon>Herpotrichiellaceae</taxon>
        <taxon>Cladophialophora</taxon>
    </lineage>
</organism>
<evidence type="ECO:0000256" key="1">
    <source>
        <dbReference type="ARBA" id="ARBA00010515"/>
    </source>
</evidence>
<dbReference type="STRING" id="1182543.W9XLF3"/>
<evidence type="ECO:0000259" key="4">
    <source>
        <dbReference type="Pfam" id="PF07859"/>
    </source>
</evidence>
<dbReference type="Proteomes" id="UP000019471">
    <property type="component" value="Unassembled WGS sequence"/>
</dbReference>
<keyword evidence="2" id="KW-0378">Hydrolase</keyword>
<dbReference type="PANTHER" id="PTHR48081:SF30">
    <property type="entry name" value="ACETYL-HYDROLASE LIPR-RELATED"/>
    <property type="match status" value="1"/>
</dbReference>
<proteinExistence type="inferred from homology"/>
<accession>W9XLF3</accession>
<evidence type="ECO:0000313" key="6">
    <source>
        <dbReference type="Proteomes" id="UP000019471"/>
    </source>
</evidence>
<feature type="active site" evidence="3">
    <location>
        <position position="150"/>
    </location>
</feature>
<evidence type="ECO:0000256" key="3">
    <source>
        <dbReference type="PROSITE-ProRule" id="PRU10038"/>
    </source>
</evidence>
<dbReference type="InterPro" id="IPR050300">
    <property type="entry name" value="GDXG_lipolytic_enzyme"/>
</dbReference>
<dbReference type="eggNOG" id="KOG4388">
    <property type="taxonomic scope" value="Eukaryota"/>
</dbReference>
<dbReference type="PANTHER" id="PTHR48081">
    <property type="entry name" value="AB HYDROLASE SUPERFAMILY PROTEIN C4A8.06C"/>
    <property type="match status" value="1"/>
</dbReference>
<dbReference type="GO" id="GO:0004806">
    <property type="term" value="F:triacylglycerol lipase activity"/>
    <property type="evidence" value="ECO:0007669"/>
    <property type="project" value="TreeGrafter"/>
</dbReference>
<dbReference type="Gene3D" id="3.40.50.1820">
    <property type="entry name" value="alpha/beta hydrolase"/>
    <property type="match status" value="1"/>
</dbReference>
<dbReference type="PROSITE" id="PS01173">
    <property type="entry name" value="LIPASE_GDXG_HIS"/>
    <property type="match status" value="1"/>
</dbReference>
<name>W9XLF3_9EURO</name>
<dbReference type="InterPro" id="IPR002168">
    <property type="entry name" value="Lipase_GDXG_HIS_AS"/>
</dbReference>
<reference evidence="5 6" key="1">
    <citation type="submission" date="2013-03" db="EMBL/GenBank/DDBJ databases">
        <title>The Genome Sequence of Cladophialophora psammophila CBS 110553.</title>
        <authorList>
            <consortium name="The Broad Institute Genomics Platform"/>
            <person name="Cuomo C."/>
            <person name="de Hoog S."/>
            <person name="Gorbushina A."/>
            <person name="Walker B."/>
            <person name="Young S.K."/>
            <person name="Zeng Q."/>
            <person name="Gargeya S."/>
            <person name="Fitzgerald M."/>
            <person name="Haas B."/>
            <person name="Abouelleil A."/>
            <person name="Allen A.W."/>
            <person name="Alvarado L."/>
            <person name="Arachchi H.M."/>
            <person name="Berlin A.M."/>
            <person name="Chapman S.B."/>
            <person name="Gainer-Dewar J."/>
            <person name="Goldberg J."/>
            <person name="Griggs A."/>
            <person name="Gujja S."/>
            <person name="Hansen M."/>
            <person name="Howarth C."/>
            <person name="Imamovic A."/>
            <person name="Ireland A."/>
            <person name="Larimer J."/>
            <person name="McCowan C."/>
            <person name="Murphy C."/>
            <person name="Pearson M."/>
            <person name="Poon T.W."/>
            <person name="Priest M."/>
            <person name="Roberts A."/>
            <person name="Saif S."/>
            <person name="Shea T."/>
            <person name="Sisk P."/>
            <person name="Sykes S."/>
            <person name="Wortman J."/>
            <person name="Nusbaum C."/>
            <person name="Birren B."/>
        </authorList>
    </citation>
    <scope>NUCLEOTIDE SEQUENCE [LARGE SCALE GENOMIC DNA]</scope>
    <source>
        <strain evidence="5 6">CBS 110553</strain>
    </source>
</reference>